<organism evidence="8 9">
    <name type="scientific">Alkalibacterium kapii</name>
    <dbReference type="NCBI Taxonomy" id="426704"/>
    <lineage>
        <taxon>Bacteria</taxon>
        <taxon>Bacillati</taxon>
        <taxon>Bacillota</taxon>
        <taxon>Bacilli</taxon>
        <taxon>Lactobacillales</taxon>
        <taxon>Carnobacteriaceae</taxon>
        <taxon>Alkalibacterium</taxon>
    </lineage>
</organism>
<gene>
    <name evidence="8" type="ORF">AKA01nite_04460</name>
</gene>
<feature type="transmembrane region" description="Helical" evidence="4">
    <location>
        <begin position="548"/>
        <end position="570"/>
    </location>
</feature>
<keyword evidence="4" id="KW-0472">Membrane</keyword>
<accession>A0A511ARJ5</accession>
<dbReference type="PANTHER" id="PTHR36108">
    <property type="entry name" value="COLOSSIN-B-RELATED"/>
    <property type="match status" value="1"/>
</dbReference>
<evidence type="ECO:0000256" key="1">
    <source>
        <dbReference type="ARBA" id="ARBA00007257"/>
    </source>
</evidence>
<feature type="domain" description="SpaA-like prealbumin fold" evidence="7">
    <location>
        <begin position="173"/>
        <end position="255"/>
    </location>
</feature>
<feature type="domain" description="Gram-positive pilin subunit D1 N-terminal" evidence="6">
    <location>
        <begin position="44"/>
        <end position="168"/>
    </location>
</feature>
<sequence>MTKKIRKIVGFLLGLFMFLSVMTPSLAMAEGSIPSDNGRPEIGNLHIHKLQFNYDPLEQDIITNDGLSQTVPSDSAPLEGVEFTIYPVDDGVTLDDIDSNLSGGTSLVTDANGLAKFNNLTAGRYYVVETDTPKGVEEFSAPFLVDVPMMNPNGTEWNSDVHVYPKNQLILGAVELSKWAEDLETPLSEAVFSLFRVRDGEDELVGSGLTTDANGKISVGDLVVGSYYFVETSAPDGYGLDETPITFDITKDDHAYSIGNDLNSINDQKVIREGVTLINYDLPEIDKSVTEQGQDTDTGDFFENLTWVIRSDVPAFIDTENPVSYIIKDTFGSELTYAGNLIVEADGTAFTNFTASGVTNGQEGGTLELDFDINALEGVDELVITFDTFLNENAVMGRDYENNVELNYNNGFDVYVDTEENPPVVHTGGKPFVKVNKEGDGLPGAEFVVHNNDGLYLQEDYSWGDKTSAWILVSDSDGYFEIKGLAYGDYYLEEIKAPKVDGVQYRILGEDYQFTVNKNSYYANVSDYVLAEPAGIENRPEITLPQTGGMGTLVFSIIGLGLMGTSVKLYKKAEK</sequence>
<evidence type="ECO:0000256" key="3">
    <source>
        <dbReference type="ARBA" id="ARBA00022729"/>
    </source>
</evidence>
<dbReference type="InterPro" id="IPR026466">
    <property type="entry name" value="Fim_isopep_form_D2_dom"/>
</dbReference>
<keyword evidence="9" id="KW-1185">Reference proteome</keyword>
<dbReference type="InterPro" id="IPR032364">
    <property type="entry name" value="GramPos_pilinD1_N"/>
</dbReference>
<dbReference type="Pfam" id="PF17802">
    <property type="entry name" value="SpaA"/>
    <property type="match status" value="2"/>
</dbReference>
<keyword evidence="2" id="KW-0964">Secreted</keyword>
<dbReference type="InterPro" id="IPR013783">
    <property type="entry name" value="Ig-like_fold"/>
</dbReference>
<dbReference type="Gene3D" id="2.60.40.740">
    <property type="match status" value="1"/>
</dbReference>
<evidence type="ECO:0000259" key="6">
    <source>
        <dbReference type="Pfam" id="PF16555"/>
    </source>
</evidence>
<dbReference type="AlphaFoldDB" id="A0A511ARJ5"/>
<evidence type="ECO:0000313" key="8">
    <source>
        <dbReference type="EMBL" id="GEK90824.1"/>
    </source>
</evidence>
<keyword evidence="4" id="KW-0812">Transmembrane</keyword>
<dbReference type="PANTHER" id="PTHR36108:SF13">
    <property type="entry name" value="COLOSSIN-B-RELATED"/>
    <property type="match status" value="1"/>
</dbReference>
<dbReference type="Proteomes" id="UP000321662">
    <property type="component" value="Unassembled WGS sequence"/>
</dbReference>
<comment type="caution">
    <text evidence="8">The sequence shown here is derived from an EMBL/GenBank/DDBJ whole genome shotgun (WGS) entry which is preliminary data.</text>
</comment>
<feature type="signal peptide" evidence="5">
    <location>
        <begin position="1"/>
        <end position="29"/>
    </location>
</feature>
<dbReference type="NCBIfam" id="TIGR04226">
    <property type="entry name" value="RrgB_K2N_iso_D2"/>
    <property type="match status" value="1"/>
</dbReference>
<dbReference type="RefSeq" id="WP_146923360.1">
    <property type="nucleotide sequence ID" value="NZ_BJUY01000003.1"/>
</dbReference>
<comment type="similarity">
    <text evidence="1">Belongs to the serine-aspartate repeat-containing protein (SDr) family.</text>
</comment>
<proteinExistence type="inferred from homology"/>
<evidence type="ECO:0000313" key="9">
    <source>
        <dbReference type="Proteomes" id="UP000321662"/>
    </source>
</evidence>
<evidence type="ECO:0000259" key="7">
    <source>
        <dbReference type="Pfam" id="PF17802"/>
    </source>
</evidence>
<evidence type="ECO:0000256" key="2">
    <source>
        <dbReference type="ARBA" id="ARBA00022525"/>
    </source>
</evidence>
<keyword evidence="3 5" id="KW-0732">Signal</keyword>
<feature type="chain" id="PRO_5022213885" evidence="5">
    <location>
        <begin position="30"/>
        <end position="575"/>
    </location>
</feature>
<evidence type="ECO:0000256" key="5">
    <source>
        <dbReference type="SAM" id="SignalP"/>
    </source>
</evidence>
<feature type="domain" description="SpaA-like prealbumin fold" evidence="7">
    <location>
        <begin position="433"/>
        <end position="523"/>
    </location>
</feature>
<dbReference type="Gene3D" id="2.60.40.10">
    <property type="entry name" value="Immunoglobulins"/>
    <property type="match status" value="3"/>
</dbReference>
<dbReference type="Pfam" id="PF16555">
    <property type="entry name" value="GramPos_pilinD1"/>
    <property type="match status" value="1"/>
</dbReference>
<name>A0A511ARJ5_9LACT</name>
<dbReference type="OrthoDB" id="2178703at2"/>
<protein>
    <submittedName>
        <fullName evidence="8">Adhesin</fullName>
    </submittedName>
</protein>
<reference evidence="8 9" key="1">
    <citation type="submission" date="2019-07" db="EMBL/GenBank/DDBJ databases">
        <title>Whole genome shotgun sequence of Alkalibacterium kapii NBRC 103247.</title>
        <authorList>
            <person name="Hosoyama A."/>
            <person name="Uohara A."/>
            <person name="Ohji S."/>
            <person name="Ichikawa N."/>
        </authorList>
    </citation>
    <scope>NUCLEOTIDE SEQUENCE [LARGE SCALE GENOMIC DNA]</scope>
    <source>
        <strain evidence="8 9">NBRC 103247</strain>
    </source>
</reference>
<dbReference type="NCBIfam" id="TIGR01167">
    <property type="entry name" value="LPXTG_anchor"/>
    <property type="match status" value="1"/>
</dbReference>
<dbReference type="InterPro" id="IPR041033">
    <property type="entry name" value="SpaA_PFL_dom_1"/>
</dbReference>
<dbReference type="SUPFAM" id="SSF49478">
    <property type="entry name" value="Cna protein B-type domain"/>
    <property type="match status" value="3"/>
</dbReference>
<keyword evidence="4" id="KW-1133">Transmembrane helix</keyword>
<dbReference type="EMBL" id="BJUY01000003">
    <property type="protein sequence ID" value="GEK90824.1"/>
    <property type="molecule type" value="Genomic_DNA"/>
</dbReference>
<evidence type="ECO:0000256" key="4">
    <source>
        <dbReference type="SAM" id="Phobius"/>
    </source>
</evidence>